<sequence length="328" mass="35631">MVFVQLKKKSAQFSGNFTPLLHSMELPTPEGESSLSTAVQAPSSEPIKKKVKRTAKGTVPPKVKTTPVVTPQVLPLEPVATLNLLESPQSISPYIPENTQRDNQMLESASFEAAPLDQRLSPKSPGSYHPEMPPTHLFTQAQGPSTVALDDPHSPTTQTLMRVVTQLQARFPDPEPTTSEVDPRSSKGVNAVEAATTVDPSQDPQNSGTGTRTSPAATHTGEAFFEALINEGNPMCQETTSGGGVRKRENGDEWVKPIKLGLMGSSGTHRSTRWPTRGPIAVRDRWAGDLNPEFLRDILEAWKLEEGSLEVDSLHHHLILVEHHCLGA</sequence>
<keyword evidence="3" id="KW-1185">Reference proteome</keyword>
<comment type="caution">
    <text evidence="2">The sequence shown here is derived from an EMBL/GenBank/DDBJ whole genome shotgun (WGS) entry which is preliminary data.</text>
</comment>
<feature type="region of interest" description="Disordered" evidence="1">
    <location>
        <begin position="195"/>
        <end position="216"/>
    </location>
</feature>
<dbReference type="Proteomes" id="UP000326396">
    <property type="component" value="Linkage Group LG4"/>
</dbReference>
<dbReference type="AlphaFoldDB" id="A0A5N6MZ33"/>
<feature type="region of interest" description="Disordered" evidence="1">
    <location>
        <begin position="27"/>
        <end position="49"/>
    </location>
</feature>
<feature type="compositionally biased region" description="Polar residues" evidence="1">
    <location>
        <begin position="198"/>
        <end position="216"/>
    </location>
</feature>
<evidence type="ECO:0000313" key="2">
    <source>
        <dbReference type="EMBL" id="KAD4179703.1"/>
    </source>
</evidence>
<dbReference type="EMBL" id="SZYD01000014">
    <property type="protein sequence ID" value="KAD4179703.1"/>
    <property type="molecule type" value="Genomic_DNA"/>
</dbReference>
<feature type="compositionally biased region" description="Polar residues" evidence="1">
    <location>
        <begin position="31"/>
        <end position="43"/>
    </location>
</feature>
<organism evidence="2 3">
    <name type="scientific">Mikania micrantha</name>
    <name type="common">bitter vine</name>
    <dbReference type="NCBI Taxonomy" id="192012"/>
    <lineage>
        <taxon>Eukaryota</taxon>
        <taxon>Viridiplantae</taxon>
        <taxon>Streptophyta</taxon>
        <taxon>Embryophyta</taxon>
        <taxon>Tracheophyta</taxon>
        <taxon>Spermatophyta</taxon>
        <taxon>Magnoliopsida</taxon>
        <taxon>eudicotyledons</taxon>
        <taxon>Gunneridae</taxon>
        <taxon>Pentapetalae</taxon>
        <taxon>asterids</taxon>
        <taxon>campanulids</taxon>
        <taxon>Asterales</taxon>
        <taxon>Asteraceae</taxon>
        <taxon>Asteroideae</taxon>
        <taxon>Heliantheae alliance</taxon>
        <taxon>Eupatorieae</taxon>
        <taxon>Mikania</taxon>
    </lineage>
</organism>
<protein>
    <submittedName>
        <fullName evidence="2">Uncharacterized protein</fullName>
    </submittedName>
</protein>
<accession>A0A5N6MZ33</accession>
<evidence type="ECO:0000313" key="3">
    <source>
        <dbReference type="Proteomes" id="UP000326396"/>
    </source>
</evidence>
<reference evidence="2 3" key="1">
    <citation type="submission" date="2019-05" db="EMBL/GenBank/DDBJ databases">
        <title>Mikania micrantha, genome provides insights into the molecular mechanism of rapid growth.</title>
        <authorList>
            <person name="Liu B."/>
        </authorList>
    </citation>
    <scope>NUCLEOTIDE SEQUENCE [LARGE SCALE GENOMIC DNA]</scope>
    <source>
        <strain evidence="2">NLD-2019</strain>
        <tissue evidence="2">Leaf</tissue>
    </source>
</reference>
<name>A0A5N6MZ33_9ASTR</name>
<proteinExistence type="predicted"/>
<gene>
    <name evidence="2" type="ORF">E3N88_28294</name>
</gene>
<evidence type="ECO:0000256" key="1">
    <source>
        <dbReference type="SAM" id="MobiDB-lite"/>
    </source>
</evidence>